<sequence length="367" mass="41696">MESKKYLADWYDAIGFLEQQNGGTILNGVPIPMLQRDIVDEIKNPGKEGTLDVDHIFTAMCVVVGLDEHFPYAGDYIAFLKENMEDSIRALEGKILSAAQSGDVERVYLFAHAKEILRGNTGDQLDTTYAMEGIYNLRWQEDEGKSSEDLLKEIMDRYEEILEKEPSNTAALMALGRVHEARAHWIKAKFYYEKALQSSTDDATKEELRQGIERVKEPAAIDGAKTYLHYGRYDDALKTIEEVDSQYTDPGTCTHIKGIAYYGLGDYERAVQYLEKAAHHTKANDVLNDYAIALAAIGKEEAAVSVLSETIEIDEKNRTALMNRGILRYRMKDYECALQDFEAAYHLESNNDLWELIEQTRKLMEAE</sequence>
<dbReference type="Proteomes" id="UP000070442">
    <property type="component" value="Unassembled WGS sequence"/>
</dbReference>
<dbReference type="RefSeq" id="WP_068368412.1">
    <property type="nucleotide sequence ID" value="NZ_KQ960181.1"/>
</dbReference>
<feature type="repeat" description="TPR" evidence="1">
    <location>
        <begin position="318"/>
        <end position="351"/>
    </location>
</feature>
<dbReference type="STRING" id="755172.HMPREF1863_01240"/>
<dbReference type="PANTHER" id="PTHR44749:SF1">
    <property type="entry name" value="TETRATRICOPEPTIDE-LIKE HELICAL DOMAIN-CONTAINING PROTEIN"/>
    <property type="match status" value="1"/>
</dbReference>
<proteinExistence type="predicted"/>
<dbReference type="PANTHER" id="PTHR44749">
    <property type="entry name" value="SUPPRESSOR OF RPS4-RLD 1"/>
    <property type="match status" value="1"/>
</dbReference>
<keyword evidence="1" id="KW-0802">TPR repeat</keyword>
<accession>A0A134ADG9</accession>
<dbReference type="Pfam" id="PF13432">
    <property type="entry name" value="TPR_16"/>
    <property type="match status" value="1"/>
</dbReference>
<gene>
    <name evidence="2" type="ORF">HMPREF1863_01240</name>
</gene>
<keyword evidence="3" id="KW-1185">Reference proteome</keyword>
<evidence type="ECO:0000256" key="1">
    <source>
        <dbReference type="PROSITE-ProRule" id="PRU00339"/>
    </source>
</evidence>
<name>A0A134ADG9_9FIRM</name>
<evidence type="ECO:0000313" key="2">
    <source>
        <dbReference type="EMBL" id="KXB65769.1"/>
    </source>
</evidence>
<dbReference type="InterPro" id="IPR019734">
    <property type="entry name" value="TPR_rpt"/>
</dbReference>
<dbReference type="PROSITE" id="PS50005">
    <property type="entry name" value="TPR"/>
    <property type="match status" value="1"/>
</dbReference>
<dbReference type="InterPro" id="IPR044650">
    <property type="entry name" value="SRFR1-like"/>
</dbReference>
<dbReference type="Gene3D" id="1.25.40.10">
    <property type="entry name" value="Tetratricopeptide repeat domain"/>
    <property type="match status" value="3"/>
</dbReference>
<dbReference type="InterPro" id="IPR011990">
    <property type="entry name" value="TPR-like_helical_dom_sf"/>
</dbReference>
<protein>
    <submittedName>
        <fullName evidence="2">Tetratricopeptide repeat protein</fullName>
    </submittedName>
</protein>
<comment type="caution">
    <text evidence="2">The sequence shown here is derived from an EMBL/GenBank/DDBJ whole genome shotgun (WGS) entry which is preliminary data.</text>
</comment>
<dbReference type="AlphaFoldDB" id="A0A134ADG9"/>
<evidence type="ECO:0000313" key="3">
    <source>
        <dbReference type="Proteomes" id="UP000070442"/>
    </source>
</evidence>
<dbReference type="SUPFAM" id="SSF48452">
    <property type="entry name" value="TPR-like"/>
    <property type="match status" value="1"/>
</dbReference>
<dbReference type="EMBL" id="LSDG01000039">
    <property type="protein sequence ID" value="KXB65769.1"/>
    <property type="molecule type" value="Genomic_DNA"/>
</dbReference>
<dbReference type="PATRIC" id="fig|755172.3.peg.1205"/>
<dbReference type="SMART" id="SM00028">
    <property type="entry name" value="TPR"/>
    <property type="match status" value="3"/>
</dbReference>
<dbReference type="GO" id="GO:0045892">
    <property type="term" value="P:negative regulation of DNA-templated transcription"/>
    <property type="evidence" value="ECO:0007669"/>
    <property type="project" value="InterPro"/>
</dbReference>
<organism evidence="2 3">
    <name type="scientific">Aedoeadaptatus coxii</name>
    <dbReference type="NCBI Taxonomy" id="755172"/>
    <lineage>
        <taxon>Bacteria</taxon>
        <taxon>Bacillati</taxon>
        <taxon>Bacillota</taxon>
        <taxon>Tissierellia</taxon>
        <taxon>Tissierellales</taxon>
        <taxon>Peptoniphilaceae</taxon>
        <taxon>Aedoeadaptatus</taxon>
    </lineage>
</organism>
<dbReference type="OrthoDB" id="358807at2"/>
<reference evidence="3" key="1">
    <citation type="submission" date="2016-01" db="EMBL/GenBank/DDBJ databases">
        <authorList>
            <person name="Mitreva M."/>
            <person name="Pepin K.H."/>
            <person name="Mihindukulasuriya K.A."/>
            <person name="Fulton R."/>
            <person name="Fronick C."/>
            <person name="O'Laughlin M."/>
            <person name="Miner T."/>
            <person name="Herter B."/>
            <person name="Rosa B.A."/>
            <person name="Cordes M."/>
            <person name="Tomlinson C."/>
            <person name="Wollam A."/>
            <person name="Palsikar V.B."/>
            <person name="Mardis E.R."/>
            <person name="Wilson R.K."/>
        </authorList>
    </citation>
    <scope>NUCLEOTIDE SEQUENCE [LARGE SCALE GENOMIC DNA]</scope>
    <source>
        <strain evidence="3">DNF00729</strain>
    </source>
</reference>